<dbReference type="Gene3D" id="2.60.120.560">
    <property type="entry name" value="Exo-inulinase, domain 1"/>
    <property type="match status" value="1"/>
</dbReference>
<name>A0AAJ5WAU3_9SPHI</name>
<accession>A0AAJ5WAU3</accession>
<dbReference type="Proteomes" id="UP001214530">
    <property type="component" value="Chromosome"/>
</dbReference>
<keyword evidence="1" id="KW-0732">Signal</keyword>
<evidence type="ECO:0000313" key="4">
    <source>
        <dbReference type="EMBL" id="WEK20246.1"/>
    </source>
</evidence>
<dbReference type="PANTHER" id="PTHR12110">
    <property type="entry name" value="HYDROXYPYRUVATE ISOMERASE"/>
    <property type="match status" value="1"/>
</dbReference>
<dbReference type="Pfam" id="PF01261">
    <property type="entry name" value="AP_endonuc_2"/>
    <property type="match status" value="1"/>
</dbReference>
<gene>
    <name evidence="4" type="ORF">P0Y49_03665</name>
</gene>
<dbReference type="SUPFAM" id="SSF51658">
    <property type="entry name" value="Xylose isomerase-like"/>
    <property type="match status" value="1"/>
</dbReference>
<dbReference type="EMBL" id="CP119313">
    <property type="protein sequence ID" value="WEK20246.1"/>
    <property type="molecule type" value="Genomic_DNA"/>
</dbReference>
<feature type="signal peptide" evidence="1">
    <location>
        <begin position="1"/>
        <end position="25"/>
    </location>
</feature>
<evidence type="ECO:0000259" key="2">
    <source>
        <dbReference type="Pfam" id="PF01261"/>
    </source>
</evidence>
<feature type="domain" description="3-keto-alpha-glucoside-1,2-lyase/3-keto-2-hydroxy-glucal hydratase" evidence="3">
    <location>
        <begin position="30"/>
        <end position="237"/>
    </location>
</feature>
<sequence>MKKDITAYKIMMFICFTAMCGLVSAQDNIKWENLFDGKTLTGWKQIQGTAKYEVKDGMIVGTTVLNSPNSFLVTDKNYGDFILELDFKVDEGLNSGIQFRSKTDKNYKDGIVNGYQVEIDPAQSAYTKTPENYNARGEVIPAGKEPRSWTGGIYDEKRRGWLNDLTHNEEARKAFKPGEWNHFRIEASGYRIYTWINGVLASSLVDDMTPSGFIGLQVHATTEKNLMKVYWKNIRIQNLDVNSASIHKNAQDLKKKVTKSAVKTSLNAFSFAKKLNDKSMSLFDLIDYSADHGFDAVDLTGYYFPGYPAIPSDELINNLKRHAFKKGVDISGTAVRNNFADPDPAKRAADVKHVKEWIDVAVKLGAPVVRVFAGPVPAGYENKWNEVAKYMAAALKECADYGKLRGVLVGVQNHGDFLKTADETIKLVKMVDSDWFGVIVDTGYFIQDDPYIDIEKVMPYAVNFQVKESPFGVLSRIRIDMPRLMRIVNNSGYRGYLPIETLGDKVMKGQPKPAFPFRPYEPNKLVPALLKELKTAIANEYQ</sequence>
<dbReference type="AlphaFoldDB" id="A0AAJ5WAU3"/>
<proteinExistence type="predicted"/>
<dbReference type="Pfam" id="PF06439">
    <property type="entry name" value="3keto-disac_hyd"/>
    <property type="match status" value="1"/>
</dbReference>
<evidence type="ECO:0000313" key="5">
    <source>
        <dbReference type="Proteomes" id="UP001214530"/>
    </source>
</evidence>
<reference evidence="4" key="1">
    <citation type="submission" date="2023-03" db="EMBL/GenBank/DDBJ databases">
        <title>Andean soil-derived lignocellulolytic bacterial consortium as a source of novel taxa and putative plastic-active enzymes.</title>
        <authorList>
            <person name="Diaz-Garcia L."/>
            <person name="Chuvochina M."/>
            <person name="Feuerriegel G."/>
            <person name="Bunk B."/>
            <person name="Sproer C."/>
            <person name="Streit W.R."/>
            <person name="Rodriguez L.M."/>
            <person name="Overmann J."/>
            <person name="Jimenez D.J."/>
        </authorList>
    </citation>
    <scope>NUCLEOTIDE SEQUENCE</scope>
    <source>
        <strain evidence="4">MAG 3858</strain>
    </source>
</reference>
<evidence type="ECO:0000256" key="1">
    <source>
        <dbReference type="SAM" id="SignalP"/>
    </source>
</evidence>
<protein>
    <submittedName>
        <fullName evidence="4">DUF1080 domain-containing protein</fullName>
    </submittedName>
</protein>
<feature type="chain" id="PRO_5042516378" evidence="1">
    <location>
        <begin position="26"/>
        <end position="542"/>
    </location>
</feature>
<organism evidence="4 5">
    <name type="scientific">Candidatus Pedobacter colombiensis</name>
    <dbReference type="NCBI Taxonomy" id="3121371"/>
    <lineage>
        <taxon>Bacteria</taxon>
        <taxon>Pseudomonadati</taxon>
        <taxon>Bacteroidota</taxon>
        <taxon>Sphingobacteriia</taxon>
        <taxon>Sphingobacteriales</taxon>
        <taxon>Sphingobacteriaceae</taxon>
        <taxon>Pedobacter</taxon>
    </lineage>
</organism>
<dbReference type="Gene3D" id="3.20.20.150">
    <property type="entry name" value="Divalent-metal-dependent TIM barrel enzymes"/>
    <property type="match status" value="1"/>
</dbReference>
<feature type="domain" description="Xylose isomerase-like TIM barrel" evidence="2">
    <location>
        <begin position="287"/>
        <end position="509"/>
    </location>
</feature>
<dbReference type="InterPro" id="IPR013022">
    <property type="entry name" value="Xyl_isomerase-like_TIM-brl"/>
</dbReference>
<evidence type="ECO:0000259" key="3">
    <source>
        <dbReference type="Pfam" id="PF06439"/>
    </source>
</evidence>
<dbReference type="InterPro" id="IPR036237">
    <property type="entry name" value="Xyl_isomerase-like_sf"/>
</dbReference>
<dbReference type="GO" id="GO:0016787">
    <property type="term" value="F:hydrolase activity"/>
    <property type="evidence" value="ECO:0007669"/>
    <property type="project" value="InterPro"/>
</dbReference>
<dbReference type="PANTHER" id="PTHR12110:SF53">
    <property type="entry name" value="BLR5974 PROTEIN"/>
    <property type="match status" value="1"/>
</dbReference>
<dbReference type="InterPro" id="IPR010496">
    <property type="entry name" value="AL/BT2_dom"/>
</dbReference>
<dbReference type="InterPro" id="IPR050312">
    <property type="entry name" value="IolE/XylAMocC-like"/>
</dbReference>